<protein>
    <submittedName>
        <fullName evidence="8">Facilitated trehalose transporter Tret1-2 homolog</fullName>
    </submittedName>
</protein>
<feature type="transmembrane region" description="Helical" evidence="5">
    <location>
        <begin position="323"/>
        <end position="343"/>
    </location>
</feature>
<gene>
    <name evidence="8" type="primary">LOC114241384</name>
</gene>
<feature type="transmembrane region" description="Helical" evidence="5">
    <location>
        <begin position="36"/>
        <end position="59"/>
    </location>
</feature>
<evidence type="ECO:0000259" key="6">
    <source>
        <dbReference type="PROSITE" id="PS50850"/>
    </source>
</evidence>
<dbReference type="InterPro" id="IPR050549">
    <property type="entry name" value="MFS_Trehalose_Transporter"/>
</dbReference>
<proteinExistence type="predicted"/>
<evidence type="ECO:0000256" key="3">
    <source>
        <dbReference type="ARBA" id="ARBA00022989"/>
    </source>
</evidence>
<feature type="transmembrane region" description="Helical" evidence="5">
    <location>
        <begin position="280"/>
        <end position="298"/>
    </location>
</feature>
<keyword evidence="3 5" id="KW-1133">Transmembrane helix</keyword>
<comment type="subcellular location">
    <subcellularLocation>
        <location evidence="1">Membrane</location>
        <topology evidence="1">Multi-pass membrane protein</topology>
    </subcellularLocation>
</comment>
<evidence type="ECO:0000256" key="5">
    <source>
        <dbReference type="SAM" id="Phobius"/>
    </source>
</evidence>
<feature type="transmembrane region" description="Helical" evidence="5">
    <location>
        <begin position="131"/>
        <end position="152"/>
    </location>
</feature>
<keyword evidence="4 5" id="KW-0472">Membrane</keyword>
<evidence type="ECO:0000256" key="4">
    <source>
        <dbReference type="ARBA" id="ARBA00023136"/>
    </source>
</evidence>
<dbReference type="Pfam" id="PF00083">
    <property type="entry name" value="Sugar_tr"/>
    <property type="match status" value="1"/>
</dbReference>
<evidence type="ECO:0000313" key="8">
    <source>
        <dbReference type="RefSeq" id="XP_028028008.1"/>
    </source>
</evidence>
<dbReference type="InterPro" id="IPR020846">
    <property type="entry name" value="MFS_dom"/>
</dbReference>
<name>A0A6J2JFD3_BOMMA</name>
<keyword evidence="2 5" id="KW-0812">Transmembrane</keyword>
<dbReference type="AlphaFoldDB" id="A0A6J2JFD3"/>
<accession>A0A6J2JFD3</accession>
<dbReference type="KEGG" id="bman:114241384"/>
<dbReference type="PANTHER" id="PTHR48021:SF68">
    <property type="entry name" value="MAJOR FACILITATOR SUPERFAMILY (MFS) PROFILE DOMAIN-CONTAINING PROTEIN"/>
    <property type="match status" value="1"/>
</dbReference>
<dbReference type="OrthoDB" id="5290825at2759"/>
<dbReference type="InterPro" id="IPR005828">
    <property type="entry name" value="MFS_sugar_transport-like"/>
</dbReference>
<dbReference type="PROSITE" id="PS50850">
    <property type="entry name" value="MFS"/>
    <property type="match status" value="1"/>
</dbReference>
<dbReference type="PANTHER" id="PTHR48021">
    <property type="match status" value="1"/>
</dbReference>
<dbReference type="Proteomes" id="UP000504629">
    <property type="component" value="Unplaced"/>
</dbReference>
<dbReference type="GO" id="GO:0016020">
    <property type="term" value="C:membrane"/>
    <property type="evidence" value="ECO:0007669"/>
    <property type="project" value="UniProtKB-SubCell"/>
</dbReference>
<dbReference type="GO" id="GO:0022857">
    <property type="term" value="F:transmembrane transporter activity"/>
    <property type="evidence" value="ECO:0007669"/>
    <property type="project" value="InterPro"/>
</dbReference>
<organism evidence="7 8">
    <name type="scientific">Bombyx mandarina</name>
    <name type="common">Wild silk moth</name>
    <name type="synonym">Wild silkworm</name>
    <dbReference type="NCBI Taxonomy" id="7092"/>
    <lineage>
        <taxon>Eukaryota</taxon>
        <taxon>Metazoa</taxon>
        <taxon>Ecdysozoa</taxon>
        <taxon>Arthropoda</taxon>
        <taxon>Hexapoda</taxon>
        <taxon>Insecta</taxon>
        <taxon>Pterygota</taxon>
        <taxon>Neoptera</taxon>
        <taxon>Endopterygota</taxon>
        <taxon>Lepidoptera</taxon>
        <taxon>Glossata</taxon>
        <taxon>Ditrysia</taxon>
        <taxon>Bombycoidea</taxon>
        <taxon>Bombycidae</taxon>
        <taxon>Bombycinae</taxon>
        <taxon>Bombyx</taxon>
    </lineage>
</organism>
<evidence type="ECO:0000313" key="7">
    <source>
        <dbReference type="Proteomes" id="UP000504629"/>
    </source>
</evidence>
<feature type="transmembrane region" description="Helical" evidence="5">
    <location>
        <begin position="106"/>
        <end position="125"/>
    </location>
</feature>
<dbReference type="InterPro" id="IPR036259">
    <property type="entry name" value="MFS_trans_sf"/>
</dbReference>
<evidence type="ECO:0000256" key="1">
    <source>
        <dbReference type="ARBA" id="ARBA00004141"/>
    </source>
</evidence>
<feature type="transmembrane region" description="Helical" evidence="5">
    <location>
        <begin position="350"/>
        <end position="372"/>
    </location>
</feature>
<feature type="transmembrane region" description="Helical" evidence="5">
    <location>
        <begin position="192"/>
        <end position="209"/>
    </location>
</feature>
<evidence type="ECO:0000256" key="2">
    <source>
        <dbReference type="ARBA" id="ARBA00022692"/>
    </source>
</evidence>
<keyword evidence="7" id="KW-1185">Reference proteome</keyword>
<feature type="transmembrane region" description="Helical" evidence="5">
    <location>
        <begin position="164"/>
        <end position="186"/>
    </location>
</feature>
<reference evidence="8" key="1">
    <citation type="submission" date="2025-08" db="UniProtKB">
        <authorList>
            <consortium name="RefSeq"/>
        </authorList>
    </citation>
    <scope>IDENTIFICATION</scope>
    <source>
        <tissue evidence="8">Silk gland</tissue>
    </source>
</reference>
<sequence>MDSCVYDVVSNAVNETEETELNSVETKRIYLWRQMFVSSGVWSVYFVLGLGFGAPTVMIPQIRREANSTDAVTESMASWLTSVHGYGALPWVFVIPLLTRYVGRKIPFLIICLVTLVSFLLFYFSTNTTHLLISAITQGMLLASNMTLLVVIVTEYSSPKYRGIFMIFKSTVFFWGVWVANATGVFSHWKNIGYIAFVCSMYPLTVVFWPESPYWLAMKGRFEECAASHHWLKGYDKDSQCELETLIDSQKQYIKMCAENKRNVAGNRVKFIYETISTKAFYMPMFISVVVMSMYHFSGKLVCTMYAMDLINQITGSNVTSSYGMLIMDIITIIGMQLGCILSKFLKRRTLLLSSATSGIFFLYVISVYLYLVKYSVIAENRYLSILFLTLFSVSISLGPMIMPSTIFGELICLRYQTPCLLLLTLFSELLMATILKISPYIFRTLTLPGAFLFYGLSASFFALLVYKYLPETKDKTLFEIENYFKDPNQRQNDVERVLIKHR</sequence>
<feature type="transmembrane region" description="Helical" evidence="5">
    <location>
        <begin position="384"/>
        <end position="408"/>
    </location>
</feature>
<feature type="transmembrane region" description="Helical" evidence="5">
    <location>
        <begin position="79"/>
        <end position="99"/>
    </location>
</feature>
<feature type="domain" description="Major facilitator superfamily (MFS) profile" evidence="6">
    <location>
        <begin position="37"/>
        <end position="474"/>
    </location>
</feature>
<dbReference type="Gene3D" id="1.20.1250.20">
    <property type="entry name" value="MFS general substrate transporter like domains"/>
    <property type="match status" value="1"/>
</dbReference>
<dbReference type="SUPFAM" id="SSF103473">
    <property type="entry name" value="MFS general substrate transporter"/>
    <property type="match status" value="1"/>
</dbReference>
<dbReference type="RefSeq" id="XP_028028008.1">
    <property type="nucleotide sequence ID" value="XM_028172207.1"/>
</dbReference>
<dbReference type="GeneID" id="114241384"/>
<feature type="transmembrane region" description="Helical" evidence="5">
    <location>
        <begin position="449"/>
        <end position="470"/>
    </location>
</feature>